<protein>
    <submittedName>
        <fullName evidence="2">GDP-6-deoxy-D-lyxo-4-hexulose reductase</fullName>
    </submittedName>
</protein>
<dbReference type="InterPro" id="IPR016040">
    <property type="entry name" value="NAD(P)-bd_dom"/>
</dbReference>
<dbReference type="Pfam" id="PF16363">
    <property type="entry name" value="GDP_Man_Dehyd"/>
    <property type="match status" value="1"/>
</dbReference>
<dbReference type="Gene3D" id="3.90.25.10">
    <property type="entry name" value="UDP-galactose 4-epimerase, domain 1"/>
    <property type="match status" value="1"/>
</dbReference>
<evidence type="ECO:0000313" key="3">
    <source>
        <dbReference type="Proteomes" id="UP000050523"/>
    </source>
</evidence>
<reference evidence="2 3" key="1">
    <citation type="submission" date="2015-09" db="EMBL/GenBank/DDBJ databases">
        <title>Genome announcement of multiple Pseudomonas syringae strains.</title>
        <authorList>
            <person name="Thakur S."/>
            <person name="Wang P.W."/>
            <person name="Gong Y."/>
            <person name="Weir B.S."/>
            <person name="Guttman D.S."/>
        </authorList>
    </citation>
    <scope>NUCLEOTIDE SEQUENCE [LARGE SCALE GENOMIC DNA]</scope>
    <source>
        <strain evidence="2 3">ICMP9151</strain>
    </source>
</reference>
<dbReference type="PANTHER" id="PTHR43000">
    <property type="entry name" value="DTDP-D-GLUCOSE 4,6-DEHYDRATASE-RELATED"/>
    <property type="match status" value="1"/>
</dbReference>
<comment type="caution">
    <text evidence="2">The sequence shown here is derived from an EMBL/GenBank/DDBJ whole genome shotgun (WGS) entry which is preliminary data.</text>
</comment>
<sequence length="331" mass="35716">MPDARSFEEALMQRILITGANGFVGQTLCSRLQQAGHHVIALVGAESSLSAQASESVRCDIRDADGLEHALSRTAPTHVVHLAAVTHVPTSFKDPVLTWQTNVMGSVNLLQALQRKAPDAFALFVSSSEVYGETFKQGTALGEESVCKPMNPYAASKLAAEAAFNEHLRQGHRGVVVRPFNHIGARQSPDFATASFARQIALIEAGKQLPELKVGNLLAARDFLDVHDVCEAYIALLTLADTREDCPGCLNICSGEPTSLETILAHLMALSSGTIEVKVDPERMRPSDIPSAFGNNSAMRGFTGWKPTTSLNETLANLLNYWRHEVASTVV</sequence>
<dbReference type="SUPFAM" id="SSF51735">
    <property type="entry name" value="NAD(P)-binding Rossmann-fold domains"/>
    <property type="match status" value="1"/>
</dbReference>
<accession>A0AA40P1S5</accession>
<name>A0AA40P1S5_9PSED</name>
<evidence type="ECO:0000313" key="2">
    <source>
        <dbReference type="EMBL" id="KPY94570.1"/>
    </source>
</evidence>
<organism evidence="2 3">
    <name type="scientific">Pseudomonas tremae</name>
    <dbReference type="NCBI Taxonomy" id="200454"/>
    <lineage>
        <taxon>Bacteria</taxon>
        <taxon>Pseudomonadati</taxon>
        <taxon>Pseudomonadota</taxon>
        <taxon>Gammaproteobacteria</taxon>
        <taxon>Pseudomonadales</taxon>
        <taxon>Pseudomonadaceae</taxon>
        <taxon>Pseudomonas</taxon>
    </lineage>
</organism>
<dbReference type="InterPro" id="IPR036291">
    <property type="entry name" value="NAD(P)-bd_dom_sf"/>
</dbReference>
<gene>
    <name evidence="2" type="ORF">ALO43_04496</name>
</gene>
<dbReference type="EMBL" id="LJRO01000381">
    <property type="protein sequence ID" value="KPY94570.1"/>
    <property type="molecule type" value="Genomic_DNA"/>
</dbReference>
<dbReference type="Proteomes" id="UP000050523">
    <property type="component" value="Unassembled WGS sequence"/>
</dbReference>
<evidence type="ECO:0000259" key="1">
    <source>
        <dbReference type="Pfam" id="PF16363"/>
    </source>
</evidence>
<dbReference type="Gene3D" id="3.40.50.720">
    <property type="entry name" value="NAD(P)-binding Rossmann-like Domain"/>
    <property type="match status" value="1"/>
</dbReference>
<dbReference type="AlphaFoldDB" id="A0AA40P1S5"/>
<feature type="domain" description="NAD(P)-binding" evidence="1">
    <location>
        <begin position="16"/>
        <end position="316"/>
    </location>
</feature>
<proteinExistence type="predicted"/>